<dbReference type="RefSeq" id="WP_109825546.1">
    <property type="nucleotide sequence ID" value="NZ_CP029494.1"/>
</dbReference>
<organism evidence="4 5">
    <name type="scientific">Deinococcus irradiatisoli</name>
    <dbReference type="NCBI Taxonomy" id="2202254"/>
    <lineage>
        <taxon>Bacteria</taxon>
        <taxon>Thermotogati</taxon>
        <taxon>Deinococcota</taxon>
        <taxon>Deinococci</taxon>
        <taxon>Deinococcales</taxon>
        <taxon>Deinococcaceae</taxon>
        <taxon>Deinococcus</taxon>
    </lineage>
</organism>
<dbReference type="InterPro" id="IPR019734">
    <property type="entry name" value="TPR_rpt"/>
</dbReference>
<proteinExistence type="predicted"/>
<dbReference type="PANTHER" id="PTHR16305">
    <property type="entry name" value="TESTICULAR SOLUBLE ADENYLYL CYCLASE"/>
    <property type="match status" value="1"/>
</dbReference>
<dbReference type="Gene3D" id="1.10.10.10">
    <property type="entry name" value="Winged helix-like DNA-binding domain superfamily/Winged helix DNA-binding domain"/>
    <property type="match status" value="1"/>
</dbReference>
<protein>
    <recommendedName>
        <fullName evidence="3">Bacterial transcriptional activator domain-containing protein</fullName>
    </recommendedName>
</protein>
<dbReference type="Pfam" id="PF13191">
    <property type="entry name" value="AAA_16"/>
    <property type="match status" value="1"/>
</dbReference>
<dbReference type="InterPro" id="IPR027417">
    <property type="entry name" value="P-loop_NTPase"/>
</dbReference>
<gene>
    <name evidence="4" type="ORF">DKM44_03750</name>
</gene>
<reference evidence="4 5" key="1">
    <citation type="submission" date="2018-05" db="EMBL/GenBank/DDBJ databases">
        <title>Complete Genome Sequence of Deinococcus sp. strain 17bor-2.</title>
        <authorList>
            <person name="Srinivasan S."/>
        </authorList>
    </citation>
    <scope>NUCLEOTIDE SEQUENCE [LARGE SCALE GENOMIC DNA]</scope>
    <source>
        <strain evidence="4 5">17bor-2</strain>
    </source>
</reference>
<sequence length="1012" mass="110367">MLELKVLGRPQVQVAGAALKLAPKRLALMAYLALEGRRGALPRAELCRVLWSGHEAESARRNLRQELHRLKQTPLSAHLHLTPEHVELLDYRCDALDFAALGAAVPDPARLTAALSLYGGPLLAEVDLPDEGVDEWLRLKRAELHQRFLEWRRVQAAELAQQGDLTGAVEALSALLDAGDEAAYGETMRLQARLGQREAALHTFARLEMALGELNLTPTPEILTLRDRLRALPAAPQAGSLSRPPLIGRDALLLDLETHLTSRGGLVLIEGEPGIGKTAVLDALARRWGLGLRLQGREESAATPFSPISEALRLHLGHLAALPAAWRRELARLLPELEGPEPPLPQRGDEGRARFLAALSAALEHLLGGGLLHLDDLHWFDAASLEVLGLLWRGGGWRAVASARPLERSRNAALDRLLGALTRRGVAEQRTLTPLSETETLQLVRALSSPHGGVRFAQRLFQSTQGHPLFVLETLKALFEAGELREEGGRWHTDFDSATEDYRELPMPGSVRAAVRSRLALLGDAARQLLSSAALLGEAFSLAELEGSTPLSAWAQLDALEAVLGAGLIEPSEMGSRRYRFSHHLVQRALLEDLSAERRRWLHQQLSVTLERLQVPAARLAVHLEGASQLRRAAAAHLQAAGEAQAVYAHREALFHLERAVGCGLDAPAAFEAHLQRAAVYRTLDDKARWEDALRAARAVAAVPAEWRRLELMEAELAFYRGRYEAVLARTQALWNAADATPEQRGWLGLWAGNAHSRTAQLAEAAGWYGRALQAAPAEAHELRGRLLNAWAYACYVRSDLAGGREKAAEAMACFEAAQHRKGQAMVHNTLGSLAYAAGEYAQAAAAYAEAYRHSLDIGDLPSQRLALTNLAGTHLTLGQPGEALEAVNRGLELLEDLPDPYAERLFYEDLFDIYTLRHQPDKALASLERSLALADQHGWADWSAEGRIKKLEVLLSAETGPLLGAEGQALLGDIQARLPALPTALRRSCEEQLARLAGQLGAVTPTSRPPL</sequence>
<dbReference type="Pfam" id="PF13424">
    <property type="entry name" value="TPR_12"/>
    <property type="match status" value="1"/>
</dbReference>
<dbReference type="InterPro" id="IPR036388">
    <property type="entry name" value="WH-like_DNA-bd_sf"/>
</dbReference>
<dbReference type="Gene3D" id="1.25.40.10">
    <property type="entry name" value="Tetratricopeptide repeat domain"/>
    <property type="match status" value="2"/>
</dbReference>
<evidence type="ECO:0000313" key="4">
    <source>
        <dbReference type="EMBL" id="AWN22459.1"/>
    </source>
</evidence>
<evidence type="ECO:0000313" key="5">
    <source>
        <dbReference type="Proteomes" id="UP000245368"/>
    </source>
</evidence>
<dbReference type="OrthoDB" id="53326at2"/>
<dbReference type="InterPro" id="IPR041664">
    <property type="entry name" value="AAA_16"/>
</dbReference>
<dbReference type="SUPFAM" id="SSF48452">
    <property type="entry name" value="TPR-like"/>
    <property type="match status" value="2"/>
</dbReference>
<dbReference type="PANTHER" id="PTHR16305:SF35">
    <property type="entry name" value="TRANSCRIPTIONAL ACTIVATOR DOMAIN"/>
    <property type="match status" value="1"/>
</dbReference>
<evidence type="ECO:0000256" key="1">
    <source>
        <dbReference type="ARBA" id="ARBA00022741"/>
    </source>
</evidence>
<keyword evidence="2" id="KW-0067">ATP-binding</keyword>
<dbReference type="InterPro" id="IPR005158">
    <property type="entry name" value="BTAD"/>
</dbReference>
<accession>A0A2Z3JHL4</accession>
<dbReference type="GO" id="GO:0004016">
    <property type="term" value="F:adenylate cyclase activity"/>
    <property type="evidence" value="ECO:0007669"/>
    <property type="project" value="TreeGrafter"/>
</dbReference>
<dbReference type="Proteomes" id="UP000245368">
    <property type="component" value="Chromosome"/>
</dbReference>
<feature type="domain" description="Bacterial transcriptional activator" evidence="3">
    <location>
        <begin position="93"/>
        <end position="230"/>
    </location>
</feature>
<dbReference type="GO" id="GO:0005737">
    <property type="term" value="C:cytoplasm"/>
    <property type="evidence" value="ECO:0007669"/>
    <property type="project" value="TreeGrafter"/>
</dbReference>
<dbReference type="SMART" id="SM01043">
    <property type="entry name" value="BTAD"/>
    <property type="match status" value="1"/>
</dbReference>
<dbReference type="EMBL" id="CP029494">
    <property type="protein sequence ID" value="AWN22459.1"/>
    <property type="molecule type" value="Genomic_DNA"/>
</dbReference>
<name>A0A2Z3JHL4_9DEIO</name>
<dbReference type="AlphaFoldDB" id="A0A2Z3JHL4"/>
<keyword evidence="1" id="KW-0547">Nucleotide-binding</keyword>
<evidence type="ECO:0000256" key="2">
    <source>
        <dbReference type="ARBA" id="ARBA00022840"/>
    </source>
</evidence>
<dbReference type="InterPro" id="IPR011990">
    <property type="entry name" value="TPR-like_helical_dom_sf"/>
</dbReference>
<dbReference type="Pfam" id="PF03704">
    <property type="entry name" value="BTAD"/>
    <property type="match status" value="1"/>
</dbReference>
<dbReference type="GO" id="GO:0005524">
    <property type="term" value="F:ATP binding"/>
    <property type="evidence" value="ECO:0007669"/>
    <property type="project" value="UniProtKB-KW"/>
</dbReference>
<dbReference type="SMART" id="SM00028">
    <property type="entry name" value="TPR"/>
    <property type="match status" value="3"/>
</dbReference>
<keyword evidence="5" id="KW-1185">Reference proteome</keyword>
<dbReference type="SUPFAM" id="SSF52540">
    <property type="entry name" value="P-loop containing nucleoside triphosphate hydrolases"/>
    <property type="match status" value="1"/>
</dbReference>
<dbReference type="KEGG" id="dez:DKM44_03750"/>
<evidence type="ECO:0000259" key="3">
    <source>
        <dbReference type="SMART" id="SM01043"/>
    </source>
</evidence>